<dbReference type="EMBL" id="MK318987">
    <property type="protein sequence ID" value="QCL10249.1"/>
    <property type="molecule type" value="Genomic_DNA"/>
</dbReference>
<reference evidence="1" key="1">
    <citation type="submission" date="2018-12" db="EMBL/GenBank/DDBJ databases">
        <title>Three Rhizobium rhizogenes strains isolated from the same crown gall tumor carry diverse plasmids.</title>
        <authorList>
            <person name="Pulawska J."/>
            <person name="Kuzmanovic N."/>
        </authorList>
    </citation>
    <scope>NUCLEOTIDE SEQUENCE</scope>
    <source>
        <strain evidence="1">C6.5</strain>
        <plasmid evidence="1">pC6.5b</plasmid>
    </source>
</reference>
<geneLocation type="plasmid" evidence="1">
    <name>pC6.5b</name>
</geneLocation>
<dbReference type="AlphaFoldDB" id="A0A7S4ZUN5"/>
<keyword evidence="1" id="KW-0614">Plasmid</keyword>
<protein>
    <submittedName>
        <fullName evidence="1">Uncharacterized protein</fullName>
    </submittedName>
</protein>
<accession>A0A7S4ZUN5</accession>
<sequence>MINPASLKSGSAHLYDDRAGPCQEILTIPGDWHENGFEIAVPEAFDPLSLNHLPSKSARSG</sequence>
<gene>
    <name evidence="1" type="ORF">pC6.5b_355</name>
</gene>
<organism evidence="1">
    <name type="scientific">Rhizobium rhizogenes</name>
    <name type="common">Agrobacterium rhizogenes</name>
    <dbReference type="NCBI Taxonomy" id="359"/>
    <lineage>
        <taxon>Bacteria</taxon>
        <taxon>Pseudomonadati</taxon>
        <taxon>Pseudomonadota</taxon>
        <taxon>Alphaproteobacteria</taxon>
        <taxon>Hyphomicrobiales</taxon>
        <taxon>Rhizobiaceae</taxon>
        <taxon>Rhizobium/Agrobacterium group</taxon>
        <taxon>Rhizobium</taxon>
    </lineage>
</organism>
<proteinExistence type="predicted"/>
<name>A0A7S4ZUN5_RHIRH</name>
<evidence type="ECO:0000313" key="1">
    <source>
        <dbReference type="EMBL" id="QCL10249.1"/>
    </source>
</evidence>